<dbReference type="Gene3D" id="2.10.109.10">
    <property type="entry name" value="Umud Fragment, subunit A"/>
    <property type="match status" value="1"/>
</dbReference>
<evidence type="ECO:0000313" key="3">
    <source>
        <dbReference type="Proteomes" id="UP000054558"/>
    </source>
</evidence>
<evidence type="ECO:0000259" key="1">
    <source>
        <dbReference type="Pfam" id="PF10502"/>
    </source>
</evidence>
<dbReference type="Proteomes" id="UP000054558">
    <property type="component" value="Unassembled WGS sequence"/>
</dbReference>
<keyword evidence="3" id="KW-1185">Reference proteome</keyword>
<dbReference type="EMBL" id="DF237030">
    <property type="protein sequence ID" value="GAQ81493.1"/>
    <property type="molecule type" value="Genomic_DNA"/>
</dbReference>
<feature type="domain" description="Peptidase S26" evidence="1">
    <location>
        <begin position="61"/>
        <end position="125"/>
    </location>
</feature>
<dbReference type="GO" id="GO:0004252">
    <property type="term" value="F:serine-type endopeptidase activity"/>
    <property type="evidence" value="ECO:0007669"/>
    <property type="project" value="InterPro"/>
</dbReference>
<dbReference type="OrthoDB" id="308440at2759"/>
<name>A0A1Y1HTN7_KLENI</name>
<dbReference type="InterPro" id="IPR036286">
    <property type="entry name" value="LexA/Signal_pep-like_sf"/>
</dbReference>
<evidence type="ECO:0000313" key="2">
    <source>
        <dbReference type="EMBL" id="GAQ81493.1"/>
    </source>
</evidence>
<dbReference type="InterPro" id="IPR053307">
    <property type="entry name" value="Mitochondrial_IM_protease"/>
</dbReference>
<accession>A0A1Y1HTN7</accession>
<reference evidence="2 3" key="1">
    <citation type="journal article" date="2014" name="Nat. Commun.">
        <title>Klebsormidium flaccidum genome reveals primary factors for plant terrestrial adaptation.</title>
        <authorList>
            <person name="Hori K."/>
            <person name="Maruyama F."/>
            <person name="Fujisawa T."/>
            <person name="Togashi T."/>
            <person name="Yamamoto N."/>
            <person name="Seo M."/>
            <person name="Sato S."/>
            <person name="Yamada T."/>
            <person name="Mori H."/>
            <person name="Tajima N."/>
            <person name="Moriyama T."/>
            <person name="Ikeuchi M."/>
            <person name="Watanabe M."/>
            <person name="Wada H."/>
            <person name="Kobayashi K."/>
            <person name="Saito M."/>
            <person name="Masuda T."/>
            <person name="Sasaki-Sekimoto Y."/>
            <person name="Mashiguchi K."/>
            <person name="Awai K."/>
            <person name="Shimojima M."/>
            <person name="Masuda S."/>
            <person name="Iwai M."/>
            <person name="Nobusawa T."/>
            <person name="Narise T."/>
            <person name="Kondo S."/>
            <person name="Saito H."/>
            <person name="Sato R."/>
            <person name="Murakawa M."/>
            <person name="Ihara Y."/>
            <person name="Oshima-Yamada Y."/>
            <person name="Ohtaka K."/>
            <person name="Satoh M."/>
            <person name="Sonobe K."/>
            <person name="Ishii M."/>
            <person name="Ohtani R."/>
            <person name="Kanamori-Sato M."/>
            <person name="Honoki R."/>
            <person name="Miyazaki D."/>
            <person name="Mochizuki H."/>
            <person name="Umetsu J."/>
            <person name="Higashi K."/>
            <person name="Shibata D."/>
            <person name="Kamiya Y."/>
            <person name="Sato N."/>
            <person name="Nakamura Y."/>
            <person name="Tabata S."/>
            <person name="Ida S."/>
            <person name="Kurokawa K."/>
            <person name="Ohta H."/>
        </authorList>
    </citation>
    <scope>NUCLEOTIDE SEQUENCE [LARGE SCALE GENOMIC DNA]</scope>
    <source>
        <strain evidence="2 3">NIES-2285</strain>
    </source>
</reference>
<dbReference type="PANTHER" id="PTHR47040:SF1">
    <property type="entry name" value="MITOCHONDRIAL ATP-INDEPENDENT INNER MEMBRANE PROTEASE SUBUNIT 2"/>
    <property type="match status" value="1"/>
</dbReference>
<protein>
    <submittedName>
        <fullName evidence="2">Mitochondrial inner membrane protease subunit IMP2</fullName>
    </submittedName>
</protein>
<dbReference type="GO" id="GO:0006465">
    <property type="term" value="P:signal peptide processing"/>
    <property type="evidence" value="ECO:0007669"/>
    <property type="project" value="InterPro"/>
</dbReference>
<dbReference type="InterPro" id="IPR019533">
    <property type="entry name" value="Peptidase_S26"/>
</dbReference>
<keyword evidence="2" id="KW-0645">Protease</keyword>
<dbReference type="Pfam" id="PF10502">
    <property type="entry name" value="Peptidase_S26"/>
    <property type="match status" value="1"/>
</dbReference>
<keyword evidence="2" id="KW-0378">Hydrolase</keyword>
<organism evidence="2 3">
    <name type="scientific">Klebsormidium nitens</name>
    <name type="common">Green alga</name>
    <name type="synonym">Ulothrix nitens</name>
    <dbReference type="NCBI Taxonomy" id="105231"/>
    <lineage>
        <taxon>Eukaryota</taxon>
        <taxon>Viridiplantae</taxon>
        <taxon>Streptophyta</taxon>
        <taxon>Klebsormidiophyceae</taxon>
        <taxon>Klebsormidiales</taxon>
        <taxon>Klebsormidiaceae</taxon>
        <taxon>Klebsormidium</taxon>
    </lineage>
</organism>
<dbReference type="SUPFAM" id="SSF51306">
    <property type="entry name" value="LexA/Signal peptidase"/>
    <property type="match status" value="1"/>
</dbReference>
<dbReference type="OMA" id="MARNHKA"/>
<sequence length="218" mass="24189">MAGSGSSFGYFLTWSRYMAAKVKEVVALHGKSYVDGKMDQREMYKTIRSHLLRRATFMTGVKGEAMAPTFNTGMDGKVGETLLIRSLYEPSIRSVWVDDVVLLRHPNDSKQSLVRRVAALEGDEMLSNDPEDKPFRIEPNSCWVLADNQETKPPEVEDSRTFGPLALRNIVGRAIYSMTSPSDHGVVRNSDQAMAADAPVLAFELDLEEMGDRAGKNG</sequence>
<dbReference type="STRING" id="105231.A0A1Y1HTN7"/>
<dbReference type="AlphaFoldDB" id="A0A1Y1HTN7"/>
<dbReference type="CDD" id="cd06530">
    <property type="entry name" value="S26_SPase_I"/>
    <property type="match status" value="1"/>
</dbReference>
<gene>
    <name evidence="2" type="ORF">KFL_000810340</name>
</gene>
<dbReference type="PANTHER" id="PTHR47040">
    <property type="entry name" value="OSJNBA0068L06.9 PROTEIN"/>
    <property type="match status" value="1"/>
</dbReference>
<proteinExistence type="predicted"/>